<evidence type="ECO:0000256" key="1">
    <source>
        <dbReference type="SAM" id="Phobius"/>
    </source>
</evidence>
<comment type="caution">
    <text evidence="2">The sequence shown here is derived from an EMBL/GenBank/DDBJ whole genome shotgun (WGS) entry which is preliminary data.</text>
</comment>
<proteinExistence type="predicted"/>
<organism evidence="2 3">
    <name type="scientific">Streptomyces triticagri</name>
    <dbReference type="NCBI Taxonomy" id="2293568"/>
    <lineage>
        <taxon>Bacteria</taxon>
        <taxon>Bacillati</taxon>
        <taxon>Actinomycetota</taxon>
        <taxon>Actinomycetes</taxon>
        <taxon>Kitasatosporales</taxon>
        <taxon>Streptomycetaceae</taxon>
        <taxon>Streptomyces</taxon>
    </lineage>
</organism>
<evidence type="ECO:0000313" key="2">
    <source>
        <dbReference type="EMBL" id="RFU86398.1"/>
    </source>
</evidence>
<dbReference type="RefSeq" id="WP_128556061.1">
    <property type="nucleotide sequence ID" value="NZ_QUAK01000068.1"/>
</dbReference>
<sequence>MTVGQRARIVCGLVSAALFGWMVWTFCAGPDFEFGKAQSGSYGFEARCEPLLWGVGVSWGGTPGPAELGSSPHRGFDVVEGELPGSTDGADAEERLRLRTAVVNEVARYCDRARDGQSALIGIAAVPAAALAAAAFLGRSSAGRREG</sequence>
<reference evidence="2 3" key="1">
    <citation type="submission" date="2018-08" db="EMBL/GenBank/DDBJ databases">
        <title>Isolation, diversity and antifungal activity of Actinobacteria from wheat.</title>
        <authorList>
            <person name="Han C."/>
        </authorList>
    </citation>
    <scope>NUCLEOTIDE SEQUENCE [LARGE SCALE GENOMIC DNA]</scope>
    <source>
        <strain evidence="2 3">NEAU-YY421</strain>
    </source>
</reference>
<keyword evidence="1" id="KW-0812">Transmembrane</keyword>
<protein>
    <submittedName>
        <fullName evidence="2">Uncharacterized protein</fullName>
    </submittedName>
</protein>
<dbReference type="EMBL" id="QUAK01000068">
    <property type="protein sequence ID" value="RFU86398.1"/>
    <property type="molecule type" value="Genomic_DNA"/>
</dbReference>
<keyword evidence="3" id="KW-1185">Reference proteome</keyword>
<feature type="transmembrane region" description="Helical" evidence="1">
    <location>
        <begin position="7"/>
        <end position="26"/>
    </location>
</feature>
<feature type="transmembrane region" description="Helical" evidence="1">
    <location>
        <begin position="119"/>
        <end position="138"/>
    </location>
</feature>
<evidence type="ECO:0000313" key="3">
    <source>
        <dbReference type="Proteomes" id="UP000263094"/>
    </source>
</evidence>
<keyword evidence="1" id="KW-1133">Transmembrane helix</keyword>
<accession>A0A372M631</accession>
<name>A0A372M631_9ACTN</name>
<dbReference type="AlphaFoldDB" id="A0A372M631"/>
<keyword evidence="1" id="KW-0472">Membrane</keyword>
<dbReference type="Proteomes" id="UP000263094">
    <property type="component" value="Unassembled WGS sequence"/>
</dbReference>
<gene>
    <name evidence="2" type="ORF">DY218_12600</name>
</gene>